<gene>
    <name evidence="1" type="ORF">C0Q70_15576</name>
</gene>
<dbReference type="EMBL" id="PZQS01000009">
    <property type="protein sequence ID" value="PVD25078.1"/>
    <property type="molecule type" value="Genomic_DNA"/>
</dbReference>
<dbReference type="AlphaFoldDB" id="A0A2T7NV74"/>
<accession>A0A2T7NV74</accession>
<proteinExistence type="predicted"/>
<name>A0A2T7NV74_POMCA</name>
<dbReference type="Proteomes" id="UP000245119">
    <property type="component" value="Linkage Group LG9"/>
</dbReference>
<organism evidence="1 2">
    <name type="scientific">Pomacea canaliculata</name>
    <name type="common">Golden apple snail</name>
    <dbReference type="NCBI Taxonomy" id="400727"/>
    <lineage>
        <taxon>Eukaryota</taxon>
        <taxon>Metazoa</taxon>
        <taxon>Spiralia</taxon>
        <taxon>Lophotrochozoa</taxon>
        <taxon>Mollusca</taxon>
        <taxon>Gastropoda</taxon>
        <taxon>Caenogastropoda</taxon>
        <taxon>Architaenioglossa</taxon>
        <taxon>Ampullarioidea</taxon>
        <taxon>Ampullariidae</taxon>
        <taxon>Pomacea</taxon>
    </lineage>
</organism>
<sequence>MPRLLSWYVGGCCGVVEGIMVSWRRQKLGLLVHIADDGGVVVVVVDGGCLDCQRGLRHGLGCSPRLSIPLAIDLSWSQPANYPVPIEIGWWVARGGR</sequence>
<comment type="caution">
    <text evidence="1">The sequence shown here is derived from an EMBL/GenBank/DDBJ whole genome shotgun (WGS) entry which is preliminary data.</text>
</comment>
<reference evidence="1 2" key="1">
    <citation type="submission" date="2018-04" db="EMBL/GenBank/DDBJ databases">
        <title>The genome of golden apple snail Pomacea canaliculata provides insight into stress tolerance and invasive adaptation.</title>
        <authorList>
            <person name="Liu C."/>
            <person name="Liu B."/>
            <person name="Ren Y."/>
            <person name="Zhang Y."/>
            <person name="Wang H."/>
            <person name="Li S."/>
            <person name="Jiang F."/>
            <person name="Yin L."/>
            <person name="Zhang G."/>
            <person name="Qian W."/>
            <person name="Fan W."/>
        </authorList>
    </citation>
    <scope>NUCLEOTIDE SEQUENCE [LARGE SCALE GENOMIC DNA]</scope>
    <source>
        <strain evidence="1">SZHN2017</strain>
        <tissue evidence="1">Muscle</tissue>
    </source>
</reference>
<evidence type="ECO:0000313" key="2">
    <source>
        <dbReference type="Proteomes" id="UP000245119"/>
    </source>
</evidence>
<protein>
    <submittedName>
        <fullName evidence="1">Uncharacterized protein</fullName>
    </submittedName>
</protein>
<keyword evidence="2" id="KW-1185">Reference proteome</keyword>
<evidence type="ECO:0000313" key="1">
    <source>
        <dbReference type="EMBL" id="PVD25078.1"/>
    </source>
</evidence>